<dbReference type="EMBL" id="AP012204">
    <property type="protein sequence ID" value="BAK33358.1"/>
    <property type="molecule type" value="Genomic_DNA"/>
</dbReference>
<organism evidence="2 3">
    <name type="scientific">Microlunatus phosphovorus (strain ATCC 700054 / DSM 10555 / JCM 9379 / NBRC 101784 / NCIMB 13414 / VKM Ac-1990 / NM-1)</name>
    <dbReference type="NCBI Taxonomy" id="1032480"/>
    <lineage>
        <taxon>Bacteria</taxon>
        <taxon>Bacillati</taxon>
        <taxon>Actinomycetota</taxon>
        <taxon>Actinomycetes</taxon>
        <taxon>Propionibacteriales</taxon>
        <taxon>Propionibacteriaceae</taxon>
        <taxon>Microlunatus</taxon>
    </lineage>
</organism>
<evidence type="ECO:0000256" key="1">
    <source>
        <dbReference type="ARBA" id="ARBA00022833"/>
    </source>
</evidence>
<dbReference type="GO" id="GO:0016137">
    <property type="term" value="P:glycoside metabolic process"/>
    <property type="evidence" value="ECO:0007669"/>
    <property type="project" value="UniProtKB-ARBA"/>
</dbReference>
<gene>
    <name evidence="2" type="ordered locus">MLP_03440</name>
</gene>
<evidence type="ECO:0000313" key="3">
    <source>
        <dbReference type="Proteomes" id="UP000007947"/>
    </source>
</evidence>
<name>F5XJ32_MICPN</name>
<dbReference type="eggNOG" id="COG2120">
    <property type="taxonomic scope" value="Bacteria"/>
</dbReference>
<dbReference type="HOGENOM" id="CLU_049311_3_2_11"/>
<dbReference type="PANTHER" id="PTHR12993:SF28">
    <property type="entry name" value="LMBE FAMILY PROTEIN"/>
    <property type="match status" value="1"/>
</dbReference>
<dbReference type="Gene3D" id="3.40.50.10320">
    <property type="entry name" value="LmbE-like"/>
    <property type="match status" value="1"/>
</dbReference>
<dbReference type="InterPro" id="IPR024078">
    <property type="entry name" value="LmbE-like_dom_sf"/>
</dbReference>
<proteinExistence type="predicted"/>
<dbReference type="PANTHER" id="PTHR12993">
    <property type="entry name" value="N-ACETYLGLUCOSAMINYL-PHOSPHATIDYLINOSITOL DE-N-ACETYLASE-RELATED"/>
    <property type="match status" value="1"/>
</dbReference>
<dbReference type="InterPro" id="IPR003737">
    <property type="entry name" value="GlcNAc_PI_deacetylase-related"/>
</dbReference>
<sequence>MGGLLPAVPEDWHTALAVVAHPDDIEYGSASAIARWTAQGKAISYLLASRGEAGIDAIDPIDAAPLREQEERTGARAVGVETVEFLDHRDGVIENSIALRREITRAIRTHRPEVLITGNYEVKMPNGMTNQADHRAVGLATLDAARDAGNRWIFPELIEEEGLQPWGGVRFVMVAGASTPTHGVEVTGEALQRGIESLRAHAQYTSGLGRASFDPAPFLSWFATQGGGAMGVSSAVLFDLHWIIPPGPPPWVRT</sequence>
<dbReference type="Pfam" id="PF02585">
    <property type="entry name" value="PIG-L"/>
    <property type="match status" value="1"/>
</dbReference>
<dbReference type="SUPFAM" id="SSF102588">
    <property type="entry name" value="LmbE-like"/>
    <property type="match status" value="1"/>
</dbReference>
<keyword evidence="3" id="KW-1185">Reference proteome</keyword>
<dbReference type="Proteomes" id="UP000007947">
    <property type="component" value="Chromosome"/>
</dbReference>
<dbReference type="OrthoDB" id="3514174at2"/>
<protein>
    <recommendedName>
        <fullName evidence="4">Hydrolase</fullName>
    </recommendedName>
</protein>
<dbReference type="KEGG" id="mph:MLP_03440"/>
<dbReference type="GO" id="GO:0016811">
    <property type="term" value="F:hydrolase activity, acting on carbon-nitrogen (but not peptide) bonds, in linear amides"/>
    <property type="evidence" value="ECO:0007669"/>
    <property type="project" value="TreeGrafter"/>
</dbReference>
<dbReference type="AlphaFoldDB" id="F5XJ32"/>
<evidence type="ECO:0000313" key="2">
    <source>
        <dbReference type="EMBL" id="BAK33358.1"/>
    </source>
</evidence>
<evidence type="ECO:0008006" key="4">
    <source>
        <dbReference type="Google" id="ProtNLM"/>
    </source>
</evidence>
<keyword evidence="1" id="KW-0862">Zinc</keyword>
<reference evidence="2 3" key="1">
    <citation type="submission" date="2011-05" db="EMBL/GenBank/DDBJ databases">
        <title>Whole genome sequence of Microlunatus phosphovorus NM-1.</title>
        <authorList>
            <person name="Hosoyama A."/>
            <person name="Sasaki K."/>
            <person name="Harada T."/>
            <person name="Igarashi R."/>
            <person name="Kawakoshi A."/>
            <person name="Sasagawa M."/>
            <person name="Fukada J."/>
            <person name="Nakamura S."/>
            <person name="Katano Y."/>
            <person name="Hanada S."/>
            <person name="Kamagata Y."/>
            <person name="Nakamura N."/>
            <person name="Yamazaki S."/>
            <person name="Fujita N."/>
        </authorList>
    </citation>
    <scope>NUCLEOTIDE SEQUENCE [LARGE SCALE GENOMIC DNA]</scope>
    <source>
        <strain evidence="3">ATCC 700054 / DSM 10555 / JCM 9379 / NBRC 101784 / NCIMB 13414 / VKM Ac-1990 / NM-1</strain>
    </source>
</reference>
<accession>F5XJ32</accession>